<dbReference type="Pfam" id="PF00929">
    <property type="entry name" value="RNase_T"/>
    <property type="match status" value="1"/>
</dbReference>
<evidence type="ECO:0000313" key="8">
    <source>
        <dbReference type="Proteomes" id="UP000009328"/>
    </source>
</evidence>
<dbReference type="SMART" id="SM00479">
    <property type="entry name" value="EXOIII"/>
    <property type="match status" value="1"/>
</dbReference>
<dbReference type="InterPro" id="IPR013520">
    <property type="entry name" value="Ribonucl_H"/>
</dbReference>
<dbReference type="AlphaFoldDB" id="K0KPZ9"/>
<dbReference type="Proteomes" id="UP000009328">
    <property type="component" value="Unassembled WGS sequence"/>
</dbReference>
<organism evidence="7 8">
    <name type="scientific">Wickerhamomyces ciferrii (strain ATCC 14091 / BCRC 22168 / CBS 111 / JCM 3599 / NBRC 0793 / NRRL Y-1031 F-60-10)</name>
    <name type="common">Yeast</name>
    <name type="synonym">Pichia ciferrii</name>
    <dbReference type="NCBI Taxonomy" id="1206466"/>
    <lineage>
        <taxon>Eukaryota</taxon>
        <taxon>Fungi</taxon>
        <taxon>Dikarya</taxon>
        <taxon>Ascomycota</taxon>
        <taxon>Saccharomycotina</taxon>
        <taxon>Saccharomycetes</taxon>
        <taxon>Phaffomycetales</taxon>
        <taxon>Wickerhamomycetaceae</taxon>
        <taxon>Wickerhamomyces</taxon>
    </lineage>
</organism>
<dbReference type="Gene3D" id="3.30.420.10">
    <property type="entry name" value="Ribonuclease H-like superfamily/Ribonuclease H"/>
    <property type="match status" value="1"/>
</dbReference>
<gene>
    <name evidence="7" type="ORF">BN7_2800</name>
</gene>
<dbReference type="NCBIfam" id="NF003765">
    <property type="entry name" value="PRK05359.1"/>
    <property type="match status" value="1"/>
</dbReference>
<evidence type="ECO:0000313" key="7">
    <source>
        <dbReference type="EMBL" id="CCH43253.1"/>
    </source>
</evidence>
<evidence type="ECO:0000256" key="5">
    <source>
        <dbReference type="SAM" id="MobiDB-lite"/>
    </source>
</evidence>
<dbReference type="InterPro" id="IPR022894">
    <property type="entry name" value="Oligoribonuclease"/>
</dbReference>
<dbReference type="PANTHER" id="PTHR11046">
    <property type="entry name" value="OLIGORIBONUCLEASE, MITOCHONDRIAL"/>
    <property type="match status" value="1"/>
</dbReference>
<dbReference type="InterPro" id="IPR036397">
    <property type="entry name" value="RNaseH_sf"/>
</dbReference>
<dbReference type="InParanoid" id="K0KPZ9"/>
<dbReference type="GO" id="GO:0000175">
    <property type="term" value="F:3'-5'-RNA exonuclease activity"/>
    <property type="evidence" value="ECO:0007669"/>
    <property type="project" value="InterPro"/>
</dbReference>
<proteinExistence type="inferred from homology"/>
<dbReference type="InterPro" id="IPR012337">
    <property type="entry name" value="RNaseH-like_sf"/>
</dbReference>
<feature type="region of interest" description="Disordered" evidence="5">
    <location>
        <begin position="1"/>
        <end position="20"/>
    </location>
</feature>
<comment type="similarity">
    <text evidence="1">Belongs to the oligoribonuclease family.</text>
</comment>
<sequence>MSSNNPNISEPPKKFIKSPSDLTTLKNDPDFHPIVWIDCESGLTKKVVESEQTLKQVEQELYDYILKYTNPKTAVLAGNSVHMDRAFMMREMPKVLDHLHYRIIDVSTLTEISRRHNKTLLNKLPPKKGAHTARADILESIEQLKWYQDNYLKSPEDEK</sequence>
<keyword evidence="3 7" id="KW-0378">Hydrolase</keyword>
<dbReference type="PANTHER" id="PTHR11046:SF0">
    <property type="entry name" value="OLIGORIBONUCLEASE, MITOCHONDRIAL"/>
    <property type="match status" value="1"/>
</dbReference>
<feature type="domain" description="Exonuclease" evidence="6">
    <location>
        <begin position="33"/>
        <end position="153"/>
    </location>
</feature>
<dbReference type="EMBL" id="CAIF01000073">
    <property type="protein sequence ID" value="CCH43253.1"/>
    <property type="molecule type" value="Genomic_DNA"/>
</dbReference>
<evidence type="ECO:0000256" key="2">
    <source>
        <dbReference type="ARBA" id="ARBA00022722"/>
    </source>
</evidence>
<evidence type="ECO:0000256" key="1">
    <source>
        <dbReference type="ARBA" id="ARBA00009921"/>
    </source>
</evidence>
<dbReference type="GO" id="GO:0003676">
    <property type="term" value="F:nucleic acid binding"/>
    <property type="evidence" value="ECO:0007669"/>
    <property type="project" value="InterPro"/>
</dbReference>
<dbReference type="HOGENOM" id="CLU_064761_1_1_1"/>
<dbReference type="STRING" id="1206466.K0KPZ9"/>
<protein>
    <submittedName>
        <fullName evidence="7">Oligoribonuclease</fullName>
        <ecNumber evidence="7">3.1.-.-</ecNumber>
    </submittedName>
</protein>
<keyword evidence="8" id="KW-1185">Reference proteome</keyword>
<name>K0KPZ9_WICCF</name>
<dbReference type="GO" id="GO:0005739">
    <property type="term" value="C:mitochondrion"/>
    <property type="evidence" value="ECO:0007669"/>
    <property type="project" value="TreeGrafter"/>
</dbReference>
<dbReference type="SUPFAM" id="SSF53098">
    <property type="entry name" value="Ribonuclease H-like"/>
    <property type="match status" value="1"/>
</dbReference>
<evidence type="ECO:0000256" key="3">
    <source>
        <dbReference type="ARBA" id="ARBA00022801"/>
    </source>
</evidence>
<dbReference type="EC" id="3.1.-.-" evidence="7"/>
<evidence type="ECO:0000256" key="4">
    <source>
        <dbReference type="ARBA" id="ARBA00022839"/>
    </source>
</evidence>
<dbReference type="eggNOG" id="KOG3242">
    <property type="taxonomic scope" value="Eukaryota"/>
</dbReference>
<keyword evidence="2" id="KW-0540">Nuclease</keyword>
<keyword evidence="4" id="KW-0269">Exonuclease</keyword>
<accession>K0KPZ9</accession>
<evidence type="ECO:0000259" key="6">
    <source>
        <dbReference type="SMART" id="SM00479"/>
    </source>
</evidence>
<comment type="caution">
    <text evidence="7">The sequence shown here is derived from an EMBL/GenBank/DDBJ whole genome shotgun (WGS) entry which is preliminary data.</text>
</comment>
<reference evidence="7 8" key="1">
    <citation type="journal article" date="2012" name="Eukaryot. Cell">
        <title>Draft genome sequence of Wickerhamomyces ciferrii NRRL Y-1031 F-60-10.</title>
        <authorList>
            <person name="Schneider J."/>
            <person name="Andrea H."/>
            <person name="Blom J."/>
            <person name="Jaenicke S."/>
            <person name="Ruckert C."/>
            <person name="Schorsch C."/>
            <person name="Szczepanowski R."/>
            <person name="Farwick M."/>
            <person name="Goesmann A."/>
            <person name="Puhler A."/>
            <person name="Schaffer S."/>
            <person name="Tauch A."/>
            <person name="Kohler T."/>
            <person name="Brinkrolf K."/>
        </authorList>
    </citation>
    <scope>NUCLEOTIDE SEQUENCE [LARGE SCALE GENOMIC DNA]</scope>
    <source>
        <strain evidence="8">ATCC 14091 / BCRC 22168 / CBS 111 / JCM 3599 / NBRC 0793 / NRRL Y-1031 F-60-10</strain>
    </source>
</reference>